<feature type="domain" description="Small ribosomal subunit protein uS10" evidence="7">
    <location>
        <begin position="61"/>
        <end position="158"/>
    </location>
</feature>
<dbReference type="InterPro" id="IPR036838">
    <property type="entry name" value="Ribosomal_uS10_dom_sf"/>
</dbReference>
<keyword evidence="3" id="KW-0687">Ribonucleoprotein</keyword>
<protein>
    <recommendedName>
        <fullName evidence="4">Small ribosomal subunit protein uS10m</fullName>
    </recommendedName>
    <alternativeName>
        <fullName evidence="5">37S ribosomal protein S10, mitochondrial</fullName>
    </alternativeName>
</protein>
<comment type="caution">
    <text evidence="8">The sequence shown here is derived from an EMBL/GenBank/DDBJ whole genome shotgun (WGS) entry which is preliminary data.</text>
</comment>
<dbReference type="PRINTS" id="PR00971">
    <property type="entry name" value="RIBOSOMALS10"/>
</dbReference>
<dbReference type="HAMAP" id="MF_00508">
    <property type="entry name" value="Ribosomal_uS10"/>
    <property type="match status" value="1"/>
</dbReference>
<evidence type="ECO:0000256" key="6">
    <source>
        <dbReference type="SAM" id="MobiDB-lite"/>
    </source>
</evidence>
<dbReference type="InterPro" id="IPR001848">
    <property type="entry name" value="Ribosomal_uS10"/>
</dbReference>
<comment type="similarity">
    <text evidence="1">Belongs to the universal ribosomal protein uS10 family.</text>
</comment>
<keyword evidence="2 8" id="KW-0689">Ribosomal protein</keyword>
<dbReference type="Gene3D" id="3.30.70.600">
    <property type="entry name" value="Ribosomal protein S10 domain"/>
    <property type="match status" value="1"/>
</dbReference>
<feature type="compositionally biased region" description="Low complexity" evidence="6">
    <location>
        <begin position="249"/>
        <end position="265"/>
    </location>
</feature>
<dbReference type="AlphaFoldDB" id="A0A9P6Q1S8"/>
<organism evidence="8 9">
    <name type="scientific">Mortierella polycephala</name>
    <dbReference type="NCBI Taxonomy" id="41804"/>
    <lineage>
        <taxon>Eukaryota</taxon>
        <taxon>Fungi</taxon>
        <taxon>Fungi incertae sedis</taxon>
        <taxon>Mucoromycota</taxon>
        <taxon>Mortierellomycotina</taxon>
        <taxon>Mortierellomycetes</taxon>
        <taxon>Mortierellales</taxon>
        <taxon>Mortierellaceae</taxon>
        <taxon>Mortierella</taxon>
    </lineage>
</organism>
<dbReference type="FunFam" id="3.30.70.600:FF:000003">
    <property type="entry name" value="30S ribosomal protein S10"/>
    <property type="match status" value="1"/>
</dbReference>
<accession>A0A9P6Q1S8</accession>
<keyword evidence="9" id="KW-1185">Reference proteome</keyword>
<feature type="compositionally biased region" description="Basic and acidic residues" evidence="6">
    <location>
        <begin position="300"/>
        <end position="315"/>
    </location>
</feature>
<evidence type="ECO:0000256" key="2">
    <source>
        <dbReference type="ARBA" id="ARBA00022980"/>
    </source>
</evidence>
<name>A0A9P6Q1S8_9FUNG</name>
<dbReference type="SMART" id="SM01403">
    <property type="entry name" value="Ribosomal_S10"/>
    <property type="match status" value="1"/>
</dbReference>
<evidence type="ECO:0000256" key="1">
    <source>
        <dbReference type="ARBA" id="ARBA00007102"/>
    </source>
</evidence>
<dbReference type="Proteomes" id="UP000726737">
    <property type="component" value="Unassembled WGS sequence"/>
</dbReference>
<proteinExistence type="inferred from homology"/>
<evidence type="ECO:0000256" key="5">
    <source>
        <dbReference type="ARBA" id="ARBA00042916"/>
    </source>
</evidence>
<dbReference type="PANTHER" id="PTHR11700">
    <property type="entry name" value="30S RIBOSOMAL PROTEIN S10 FAMILY MEMBER"/>
    <property type="match status" value="1"/>
</dbReference>
<evidence type="ECO:0000313" key="8">
    <source>
        <dbReference type="EMBL" id="KAG0258777.1"/>
    </source>
</evidence>
<dbReference type="OrthoDB" id="366214at2759"/>
<feature type="region of interest" description="Disordered" evidence="6">
    <location>
        <begin position="236"/>
        <end position="315"/>
    </location>
</feature>
<sequence length="315" mass="34138">MLSTLKTGLSARGLNAVKVASVASRSISAVSTLPEDMSLEDRLVYGQPVQIPTTHNITVAHLHLRSYLPNQLEFFTDFARRAAAALEMPCSGAIPLPVQTSKWTVNKSPFVHKKAQETFERKTHKRLLAIKDSHPDVVRRWVQFLNQNSLGGVGMRVTIWENEELGIGQKRMDRVKKGENRNMSVASAAAAMNAEQAFGTVQLDEMTGGLGQEPSKEVKAVADQLLAEMMKDIGGEEEISHGDDNNAMSSSSQESDTPSSSSSSSDAPENPDQPTESIIAEAVEPLVSSSPTLNPELSETVEKAIADSTTKTDKH</sequence>
<evidence type="ECO:0000259" key="7">
    <source>
        <dbReference type="SMART" id="SM01403"/>
    </source>
</evidence>
<gene>
    <name evidence="8" type="primary">RSM10</name>
    <name evidence="8" type="ORF">BG011_003075</name>
</gene>
<reference evidence="8" key="1">
    <citation type="journal article" date="2020" name="Fungal Divers.">
        <title>Resolving the Mortierellaceae phylogeny through synthesis of multi-gene phylogenetics and phylogenomics.</title>
        <authorList>
            <person name="Vandepol N."/>
            <person name="Liber J."/>
            <person name="Desiro A."/>
            <person name="Na H."/>
            <person name="Kennedy M."/>
            <person name="Barry K."/>
            <person name="Grigoriev I.V."/>
            <person name="Miller A.N."/>
            <person name="O'Donnell K."/>
            <person name="Stajich J.E."/>
            <person name="Bonito G."/>
        </authorList>
    </citation>
    <scope>NUCLEOTIDE SEQUENCE</scope>
    <source>
        <strain evidence="8">KOD948</strain>
    </source>
</reference>
<dbReference type="GO" id="GO:0005840">
    <property type="term" value="C:ribosome"/>
    <property type="evidence" value="ECO:0007669"/>
    <property type="project" value="UniProtKB-KW"/>
</dbReference>
<evidence type="ECO:0000256" key="3">
    <source>
        <dbReference type="ARBA" id="ARBA00023274"/>
    </source>
</evidence>
<dbReference type="InterPro" id="IPR027486">
    <property type="entry name" value="Ribosomal_uS10_dom"/>
</dbReference>
<evidence type="ECO:0000256" key="4">
    <source>
        <dbReference type="ARBA" id="ARBA00035261"/>
    </source>
</evidence>
<dbReference type="GO" id="GO:0006412">
    <property type="term" value="P:translation"/>
    <property type="evidence" value="ECO:0007669"/>
    <property type="project" value="InterPro"/>
</dbReference>
<dbReference type="GO" id="GO:0003735">
    <property type="term" value="F:structural constituent of ribosome"/>
    <property type="evidence" value="ECO:0007669"/>
    <property type="project" value="InterPro"/>
</dbReference>
<feature type="compositionally biased region" description="Polar residues" evidence="6">
    <location>
        <begin position="287"/>
        <end position="297"/>
    </location>
</feature>
<dbReference type="SUPFAM" id="SSF54999">
    <property type="entry name" value="Ribosomal protein S10"/>
    <property type="match status" value="1"/>
</dbReference>
<dbReference type="GO" id="GO:1990904">
    <property type="term" value="C:ribonucleoprotein complex"/>
    <property type="evidence" value="ECO:0007669"/>
    <property type="project" value="UniProtKB-KW"/>
</dbReference>
<evidence type="ECO:0000313" key="9">
    <source>
        <dbReference type="Proteomes" id="UP000726737"/>
    </source>
</evidence>
<dbReference type="Pfam" id="PF00338">
    <property type="entry name" value="Ribosomal_S10"/>
    <property type="match status" value="1"/>
</dbReference>
<dbReference type="EMBL" id="JAAAJA010000207">
    <property type="protein sequence ID" value="KAG0258777.1"/>
    <property type="molecule type" value="Genomic_DNA"/>
</dbReference>